<sequence>MTAYEIENYALAEVEKLLNEVGKSLRDYSTMLYPDEAFLQHSCNRLIEEETSYDKVDMKTQHDRLHSNLNSEQFKVYQSIITSVNSQYGGLYFVYGSGGCGKTYLWKTLCCRLRSEGKIVLPVASSGITAVLLPGGRTAHSRFQIPIKLDQYSVAGINHGSDIAELIKKTSLIIWDEAPMQHIYGFEAVDRSFRDIMSSVDPKRKNLPFRGITVVFGGDFRQILPFIPKASRSEVVNASLNQSRLWDFCTVFLLLRNMRLGSGISHAHNKKIAEFSKWVLDVGDGKIPNIHPNEFHSNPEILIPRKYLIEDYISSVKSIIDVTYPYFTKNMSSQAYLKERAILTPTNAIVDNINSHLLEFIPGTSHTYLSQDSIDDVYGDIFYNLPVVPD</sequence>
<comment type="cofactor">
    <cofactor evidence="1">
        <name>Mg(2+)</name>
        <dbReference type="ChEBI" id="CHEBI:18420"/>
    </cofactor>
</comment>
<reference evidence="3" key="2">
    <citation type="submission" date="2023-05" db="EMBL/GenBank/DDBJ databases">
        <authorList>
            <person name="Schelkunov M.I."/>
        </authorList>
    </citation>
    <scope>NUCLEOTIDE SEQUENCE</scope>
    <source>
        <strain evidence="3">Hsosn_3</strain>
        <tissue evidence="3">Leaf</tissue>
    </source>
</reference>
<evidence type="ECO:0000313" key="3">
    <source>
        <dbReference type="EMBL" id="KAK1360246.1"/>
    </source>
</evidence>
<dbReference type="PANTHER" id="PTHR10492">
    <property type="match status" value="1"/>
</dbReference>
<dbReference type="EMBL" id="JAUIZM010000010">
    <property type="protein sequence ID" value="KAK1360246.1"/>
    <property type="molecule type" value="Genomic_DNA"/>
</dbReference>
<keyword evidence="4" id="KW-1185">Reference proteome</keyword>
<evidence type="ECO:0000313" key="4">
    <source>
        <dbReference type="Proteomes" id="UP001237642"/>
    </source>
</evidence>
<dbReference type="GO" id="GO:0005524">
    <property type="term" value="F:ATP binding"/>
    <property type="evidence" value="ECO:0007669"/>
    <property type="project" value="UniProtKB-KW"/>
</dbReference>
<dbReference type="InterPro" id="IPR027417">
    <property type="entry name" value="P-loop_NTPase"/>
</dbReference>
<keyword evidence="1" id="KW-0234">DNA repair</keyword>
<dbReference type="InterPro" id="IPR010285">
    <property type="entry name" value="DNA_helicase_pif1-like_DEAD"/>
</dbReference>
<dbReference type="GO" id="GO:0016787">
    <property type="term" value="F:hydrolase activity"/>
    <property type="evidence" value="ECO:0007669"/>
    <property type="project" value="UniProtKB-KW"/>
</dbReference>
<evidence type="ECO:0000256" key="1">
    <source>
        <dbReference type="RuleBase" id="RU363044"/>
    </source>
</evidence>
<dbReference type="AlphaFoldDB" id="A0AAD8H4L5"/>
<dbReference type="PANTHER" id="PTHR10492:SF90">
    <property type="entry name" value="ATP-DEPENDENT DNA HELICASE"/>
    <property type="match status" value="1"/>
</dbReference>
<protein>
    <recommendedName>
        <fullName evidence="1">ATP-dependent DNA helicase</fullName>
        <ecNumber evidence="1">5.6.2.3</ecNumber>
    </recommendedName>
</protein>
<keyword evidence="1" id="KW-0067">ATP-binding</keyword>
<dbReference type="Pfam" id="PF05970">
    <property type="entry name" value="PIF1"/>
    <property type="match status" value="1"/>
</dbReference>
<keyword evidence="1" id="KW-0233">DNA recombination</keyword>
<dbReference type="SUPFAM" id="SSF52540">
    <property type="entry name" value="P-loop containing nucleoside triphosphate hydrolases"/>
    <property type="match status" value="1"/>
</dbReference>
<evidence type="ECO:0000259" key="2">
    <source>
        <dbReference type="Pfam" id="PF05970"/>
    </source>
</evidence>
<dbReference type="GO" id="GO:0043139">
    <property type="term" value="F:5'-3' DNA helicase activity"/>
    <property type="evidence" value="ECO:0007669"/>
    <property type="project" value="UniProtKB-EC"/>
</dbReference>
<feature type="domain" description="DNA helicase Pif1-like DEAD-box helicase" evidence="2">
    <location>
        <begin position="69"/>
        <end position="289"/>
    </location>
</feature>
<dbReference type="Gene3D" id="3.40.50.300">
    <property type="entry name" value="P-loop containing nucleotide triphosphate hydrolases"/>
    <property type="match status" value="1"/>
</dbReference>
<dbReference type="GO" id="GO:0006281">
    <property type="term" value="P:DNA repair"/>
    <property type="evidence" value="ECO:0007669"/>
    <property type="project" value="UniProtKB-KW"/>
</dbReference>
<dbReference type="GO" id="GO:0000723">
    <property type="term" value="P:telomere maintenance"/>
    <property type="evidence" value="ECO:0007669"/>
    <property type="project" value="InterPro"/>
</dbReference>
<dbReference type="EC" id="5.6.2.3" evidence="1"/>
<comment type="caution">
    <text evidence="3">The sequence shown here is derived from an EMBL/GenBank/DDBJ whole genome shotgun (WGS) entry which is preliminary data.</text>
</comment>
<dbReference type="GO" id="GO:0006310">
    <property type="term" value="P:DNA recombination"/>
    <property type="evidence" value="ECO:0007669"/>
    <property type="project" value="UniProtKB-KW"/>
</dbReference>
<proteinExistence type="inferred from homology"/>
<reference evidence="3" key="1">
    <citation type="submission" date="2023-02" db="EMBL/GenBank/DDBJ databases">
        <title>Genome of toxic invasive species Heracleum sosnowskyi carries increased number of genes despite the absence of recent whole-genome duplications.</title>
        <authorList>
            <person name="Schelkunov M."/>
            <person name="Shtratnikova V."/>
            <person name="Makarenko M."/>
            <person name="Klepikova A."/>
            <person name="Omelchenko D."/>
            <person name="Novikova G."/>
            <person name="Obukhova E."/>
            <person name="Bogdanov V."/>
            <person name="Penin A."/>
            <person name="Logacheva M."/>
        </authorList>
    </citation>
    <scope>NUCLEOTIDE SEQUENCE</scope>
    <source>
        <strain evidence="3">Hsosn_3</strain>
        <tissue evidence="3">Leaf</tissue>
    </source>
</reference>
<keyword evidence="1" id="KW-0378">Hydrolase</keyword>
<dbReference type="Proteomes" id="UP001237642">
    <property type="component" value="Unassembled WGS sequence"/>
</dbReference>
<comment type="catalytic activity">
    <reaction evidence="1">
        <text>ATP + H2O = ADP + phosphate + H(+)</text>
        <dbReference type="Rhea" id="RHEA:13065"/>
        <dbReference type="ChEBI" id="CHEBI:15377"/>
        <dbReference type="ChEBI" id="CHEBI:15378"/>
        <dbReference type="ChEBI" id="CHEBI:30616"/>
        <dbReference type="ChEBI" id="CHEBI:43474"/>
        <dbReference type="ChEBI" id="CHEBI:456216"/>
        <dbReference type="EC" id="5.6.2.3"/>
    </reaction>
</comment>
<keyword evidence="1 3" id="KW-0347">Helicase</keyword>
<name>A0AAD8H4L5_9APIA</name>
<organism evidence="3 4">
    <name type="scientific">Heracleum sosnowskyi</name>
    <dbReference type="NCBI Taxonomy" id="360622"/>
    <lineage>
        <taxon>Eukaryota</taxon>
        <taxon>Viridiplantae</taxon>
        <taxon>Streptophyta</taxon>
        <taxon>Embryophyta</taxon>
        <taxon>Tracheophyta</taxon>
        <taxon>Spermatophyta</taxon>
        <taxon>Magnoliopsida</taxon>
        <taxon>eudicotyledons</taxon>
        <taxon>Gunneridae</taxon>
        <taxon>Pentapetalae</taxon>
        <taxon>asterids</taxon>
        <taxon>campanulids</taxon>
        <taxon>Apiales</taxon>
        <taxon>Apiaceae</taxon>
        <taxon>Apioideae</taxon>
        <taxon>apioid superclade</taxon>
        <taxon>Tordylieae</taxon>
        <taxon>Tordyliinae</taxon>
        <taxon>Heracleum</taxon>
    </lineage>
</organism>
<accession>A0AAD8H4L5</accession>
<comment type="similarity">
    <text evidence="1">Belongs to the helicase family.</text>
</comment>
<keyword evidence="1" id="KW-0227">DNA damage</keyword>
<gene>
    <name evidence="3" type="ORF">POM88_044720</name>
</gene>
<keyword evidence="1" id="KW-0547">Nucleotide-binding</keyword>